<gene>
    <name evidence="1" type="ORF">KK1_012487</name>
</gene>
<name>A0A151TGL8_CAJCA</name>
<dbReference type="Gene3D" id="6.10.20.110">
    <property type="match status" value="1"/>
</dbReference>
<keyword evidence="2" id="KW-1185">Reference proteome</keyword>
<dbReference type="PANTHER" id="PTHR48475:SF2">
    <property type="entry name" value="RIBONUCLEASE H"/>
    <property type="match status" value="1"/>
</dbReference>
<dbReference type="AlphaFoldDB" id="A0A151TGL8"/>
<dbReference type="Proteomes" id="UP000075243">
    <property type="component" value="Chromosome 6"/>
</dbReference>
<protein>
    <submittedName>
        <fullName evidence="1">Uncharacterized protein</fullName>
    </submittedName>
</protein>
<dbReference type="Gramene" id="C.cajan_12116.t">
    <property type="protein sequence ID" value="C.cajan_12116.t.cds1"/>
    <property type="gene ID" value="C.cajan_12116"/>
</dbReference>
<dbReference type="PANTHER" id="PTHR48475">
    <property type="entry name" value="RIBONUCLEASE H"/>
    <property type="match status" value="1"/>
</dbReference>
<sequence length="165" mass="18659">TPQSTTRETPFRLTYGADAMIPVEVGEPSFRRQHFHEESNDNSLRAELDVLDEVREKTQVVAEACKQRMSRRFNSNLKPRTFHAGDLVPKTPFHVFIRGKKISQGKECIVIHIHCLGITKLNLTIVCLQMGRVPSSRNDLAGQFLQLVCSIVECMPYPERAVPVG</sequence>
<feature type="non-terminal residue" evidence="1">
    <location>
        <position position="1"/>
    </location>
</feature>
<evidence type="ECO:0000313" key="2">
    <source>
        <dbReference type="Proteomes" id="UP000075243"/>
    </source>
</evidence>
<reference evidence="1 2" key="1">
    <citation type="journal article" date="2012" name="Nat. Biotechnol.">
        <title>Draft genome sequence of pigeonpea (Cajanus cajan), an orphan legume crop of resource-poor farmers.</title>
        <authorList>
            <person name="Varshney R.K."/>
            <person name="Chen W."/>
            <person name="Li Y."/>
            <person name="Bharti A.K."/>
            <person name="Saxena R.K."/>
            <person name="Schlueter J.A."/>
            <person name="Donoghue M.T."/>
            <person name="Azam S."/>
            <person name="Fan G."/>
            <person name="Whaley A.M."/>
            <person name="Farmer A.D."/>
            <person name="Sheridan J."/>
            <person name="Iwata A."/>
            <person name="Tuteja R."/>
            <person name="Penmetsa R.V."/>
            <person name="Wu W."/>
            <person name="Upadhyaya H.D."/>
            <person name="Yang S.P."/>
            <person name="Shah T."/>
            <person name="Saxena K.B."/>
            <person name="Michael T."/>
            <person name="McCombie W.R."/>
            <person name="Yang B."/>
            <person name="Zhang G."/>
            <person name="Yang H."/>
            <person name="Wang J."/>
            <person name="Spillane C."/>
            <person name="Cook D.R."/>
            <person name="May G.D."/>
            <person name="Xu X."/>
            <person name="Jackson S.A."/>
        </authorList>
    </citation>
    <scope>NUCLEOTIDE SEQUENCE [LARGE SCALE GENOMIC DNA]</scope>
    <source>
        <strain evidence="2">cv. Asha</strain>
    </source>
</reference>
<proteinExistence type="predicted"/>
<accession>A0A151TGL8</accession>
<organism evidence="1 2">
    <name type="scientific">Cajanus cajan</name>
    <name type="common">Pigeon pea</name>
    <name type="synonym">Cajanus indicus</name>
    <dbReference type="NCBI Taxonomy" id="3821"/>
    <lineage>
        <taxon>Eukaryota</taxon>
        <taxon>Viridiplantae</taxon>
        <taxon>Streptophyta</taxon>
        <taxon>Embryophyta</taxon>
        <taxon>Tracheophyta</taxon>
        <taxon>Spermatophyta</taxon>
        <taxon>Magnoliopsida</taxon>
        <taxon>eudicotyledons</taxon>
        <taxon>Gunneridae</taxon>
        <taxon>Pentapetalae</taxon>
        <taxon>rosids</taxon>
        <taxon>fabids</taxon>
        <taxon>Fabales</taxon>
        <taxon>Fabaceae</taxon>
        <taxon>Papilionoideae</taxon>
        <taxon>50 kb inversion clade</taxon>
        <taxon>NPAAA clade</taxon>
        <taxon>indigoferoid/millettioid clade</taxon>
        <taxon>Phaseoleae</taxon>
        <taxon>Cajanus</taxon>
    </lineage>
</organism>
<evidence type="ECO:0000313" key="1">
    <source>
        <dbReference type="EMBL" id="KYP66201.1"/>
    </source>
</evidence>
<dbReference type="EMBL" id="CM003608">
    <property type="protein sequence ID" value="KYP66201.1"/>
    <property type="molecule type" value="Genomic_DNA"/>
</dbReference>